<dbReference type="EMBL" id="FNIT01000009">
    <property type="protein sequence ID" value="SDO64069.1"/>
    <property type="molecule type" value="Genomic_DNA"/>
</dbReference>
<sequence>MQEKAKNRSAATFIVIGAIVVALLLIGLWSDWFGLMGTEMAPGTTVPPGNPS</sequence>
<feature type="transmembrane region" description="Helical" evidence="1">
    <location>
        <begin position="12"/>
        <end position="30"/>
    </location>
</feature>
<keyword evidence="1" id="KW-0472">Membrane</keyword>
<protein>
    <submittedName>
        <fullName evidence="2">Uncharacterized protein</fullName>
    </submittedName>
</protein>
<name>A0A1H0L739_9HYPH</name>
<organism evidence="2 3">
    <name type="scientific">Aureimonas jatrophae</name>
    <dbReference type="NCBI Taxonomy" id="1166073"/>
    <lineage>
        <taxon>Bacteria</taxon>
        <taxon>Pseudomonadati</taxon>
        <taxon>Pseudomonadota</taxon>
        <taxon>Alphaproteobacteria</taxon>
        <taxon>Hyphomicrobiales</taxon>
        <taxon>Aurantimonadaceae</taxon>
        <taxon>Aureimonas</taxon>
    </lineage>
</organism>
<evidence type="ECO:0000313" key="3">
    <source>
        <dbReference type="Proteomes" id="UP000198793"/>
    </source>
</evidence>
<keyword evidence="3" id="KW-1185">Reference proteome</keyword>
<dbReference type="RefSeq" id="WP_170842636.1">
    <property type="nucleotide sequence ID" value="NZ_FNIT01000009.1"/>
</dbReference>
<dbReference type="AlphaFoldDB" id="A0A1H0L739"/>
<accession>A0A1H0L739</accession>
<evidence type="ECO:0000256" key="1">
    <source>
        <dbReference type="SAM" id="Phobius"/>
    </source>
</evidence>
<evidence type="ECO:0000313" key="2">
    <source>
        <dbReference type="EMBL" id="SDO64069.1"/>
    </source>
</evidence>
<proteinExistence type="predicted"/>
<keyword evidence="1" id="KW-1133">Transmembrane helix</keyword>
<dbReference type="Proteomes" id="UP000198793">
    <property type="component" value="Unassembled WGS sequence"/>
</dbReference>
<gene>
    <name evidence="2" type="ORF">SAMN05192530_10971</name>
</gene>
<reference evidence="2 3" key="1">
    <citation type="submission" date="2016-10" db="EMBL/GenBank/DDBJ databases">
        <authorList>
            <person name="de Groot N.N."/>
        </authorList>
    </citation>
    <scope>NUCLEOTIDE SEQUENCE [LARGE SCALE GENOMIC DNA]</scope>
    <source>
        <strain evidence="3">L7-484,KACC 16230,DSM 25025</strain>
    </source>
</reference>
<keyword evidence="1" id="KW-0812">Transmembrane</keyword>